<comment type="pathway">
    <text evidence="2 7 8">Cell wall biogenesis; peptidoglycan biosynthesis.</text>
</comment>
<feature type="domain" description="Mur ligase central" evidence="10">
    <location>
        <begin position="117"/>
        <end position="289"/>
    </location>
</feature>
<keyword evidence="7 8" id="KW-0961">Cell wall biogenesis/degradation</keyword>
<name>A0ABY4DYD5_9NEIS</name>
<reference evidence="11 12" key="1">
    <citation type="journal article" date="2022" name="Res Sq">
        <title>Evolution of multicellular longitudinally dividing oral cavity symbionts (Neisseriaceae).</title>
        <authorList>
            <person name="Nyongesa S."/>
            <person name="Weber P."/>
            <person name="Bernet E."/>
            <person name="Pullido F."/>
            <person name="Nieckarz M."/>
            <person name="Delaby M."/>
            <person name="Nieves C."/>
            <person name="Viehboeck T."/>
            <person name="Krause N."/>
            <person name="Rivera-Millot A."/>
            <person name="Nakamura A."/>
            <person name="Vischer N."/>
            <person name="VanNieuwenhze M."/>
            <person name="Brun Y."/>
            <person name="Cava F."/>
            <person name="Bulgheresi S."/>
            <person name="Veyrier F."/>
        </authorList>
    </citation>
    <scope>NUCLEOTIDE SEQUENCE [LARGE SCALE GENOMIC DNA]</scope>
    <source>
        <strain evidence="11 12">SN4</strain>
    </source>
</reference>
<keyword evidence="7 8" id="KW-0132">Cell division</keyword>
<dbReference type="InterPro" id="IPR013221">
    <property type="entry name" value="Mur_ligase_cen"/>
</dbReference>
<keyword evidence="7 8" id="KW-0573">Peptidoglycan synthesis</keyword>
<dbReference type="EC" id="6.3.2.9" evidence="7 8"/>
<dbReference type="SUPFAM" id="SSF53244">
    <property type="entry name" value="MurD-like peptide ligases, peptide-binding domain"/>
    <property type="match status" value="1"/>
</dbReference>
<keyword evidence="7 8" id="KW-0133">Cell shape</keyword>
<dbReference type="SUPFAM" id="SSF51984">
    <property type="entry name" value="MurCD N-terminal domain"/>
    <property type="match status" value="1"/>
</dbReference>
<evidence type="ECO:0000259" key="10">
    <source>
        <dbReference type="Pfam" id="PF08245"/>
    </source>
</evidence>
<evidence type="ECO:0000256" key="4">
    <source>
        <dbReference type="ARBA" id="ARBA00022598"/>
    </source>
</evidence>
<keyword evidence="4 7" id="KW-0436">Ligase</keyword>
<dbReference type="InterPro" id="IPR036615">
    <property type="entry name" value="Mur_ligase_C_dom_sf"/>
</dbReference>
<dbReference type="PANTHER" id="PTHR43692:SF1">
    <property type="entry name" value="UDP-N-ACETYLMURAMOYLALANINE--D-GLUTAMATE LIGASE"/>
    <property type="match status" value="1"/>
</dbReference>
<dbReference type="Proteomes" id="UP000832011">
    <property type="component" value="Chromosome"/>
</dbReference>
<comment type="similarity">
    <text evidence="7">Belongs to the MurCDEF family.</text>
</comment>
<evidence type="ECO:0000256" key="7">
    <source>
        <dbReference type="HAMAP-Rule" id="MF_00639"/>
    </source>
</evidence>
<evidence type="ECO:0000313" key="12">
    <source>
        <dbReference type="Proteomes" id="UP000832011"/>
    </source>
</evidence>
<dbReference type="Pfam" id="PF02875">
    <property type="entry name" value="Mur_ligase_C"/>
    <property type="match status" value="1"/>
</dbReference>
<dbReference type="Gene3D" id="3.90.190.20">
    <property type="entry name" value="Mur ligase, C-terminal domain"/>
    <property type="match status" value="1"/>
</dbReference>
<dbReference type="Gene3D" id="3.40.1190.10">
    <property type="entry name" value="Mur-like, catalytic domain"/>
    <property type="match status" value="1"/>
</dbReference>
<keyword evidence="7 8" id="KW-0131">Cell cycle</keyword>
<dbReference type="Gene3D" id="3.40.50.720">
    <property type="entry name" value="NAD(P)-binding Rossmann-like Domain"/>
    <property type="match status" value="1"/>
</dbReference>
<evidence type="ECO:0000256" key="6">
    <source>
        <dbReference type="ARBA" id="ARBA00022840"/>
    </source>
</evidence>
<proteinExistence type="inferred from homology"/>
<evidence type="ECO:0000256" key="8">
    <source>
        <dbReference type="RuleBase" id="RU003664"/>
    </source>
</evidence>
<evidence type="ECO:0000256" key="2">
    <source>
        <dbReference type="ARBA" id="ARBA00004752"/>
    </source>
</evidence>
<keyword evidence="3 7" id="KW-0963">Cytoplasm</keyword>
<dbReference type="EMBL" id="CP091511">
    <property type="protein sequence ID" value="UOO88108.1"/>
    <property type="molecule type" value="Genomic_DNA"/>
</dbReference>
<dbReference type="InterPro" id="IPR005762">
    <property type="entry name" value="MurD"/>
</dbReference>
<dbReference type="Pfam" id="PF08245">
    <property type="entry name" value="Mur_ligase_M"/>
    <property type="match status" value="1"/>
</dbReference>
<organism evidence="11 12">
    <name type="scientific">Vitreoscilla massiliensis</name>
    <dbReference type="NCBI Taxonomy" id="1689272"/>
    <lineage>
        <taxon>Bacteria</taxon>
        <taxon>Pseudomonadati</taxon>
        <taxon>Pseudomonadota</taxon>
        <taxon>Betaproteobacteria</taxon>
        <taxon>Neisseriales</taxon>
        <taxon>Neisseriaceae</taxon>
        <taxon>Vitreoscilla</taxon>
    </lineage>
</organism>
<comment type="function">
    <text evidence="7 8">Cell wall formation. Catalyzes the addition of glutamate to the nucleotide precursor UDP-N-acetylmuramoyl-L-alanine (UMA).</text>
</comment>
<dbReference type="HAMAP" id="MF_00639">
    <property type="entry name" value="MurD"/>
    <property type="match status" value="1"/>
</dbReference>
<gene>
    <name evidence="7 11" type="primary">murD</name>
    <name evidence="11" type="ORF">LVJ82_11475</name>
</gene>
<dbReference type="NCBIfam" id="TIGR01087">
    <property type="entry name" value="murD"/>
    <property type="match status" value="1"/>
</dbReference>
<protein>
    <recommendedName>
        <fullName evidence="7 8">UDP-N-acetylmuramoylalanine--D-glutamate ligase</fullName>
        <ecNumber evidence="7 8">6.3.2.9</ecNumber>
    </recommendedName>
    <alternativeName>
        <fullName evidence="7">D-glutamic acid-adding enzyme</fullName>
    </alternativeName>
    <alternativeName>
        <fullName evidence="7">UDP-N-acetylmuramoyl-L-alanyl-D-glutamate synthetase</fullName>
    </alternativeName>
</protein>
<dbReference type="InterPro" id="IPR004101">
    <property type="entry name" value="Mur_ligase_C"/>
</dbReference>
<comment type="catalytic activity">
    <reaction evidence="7 8">
        <text>UDP-N-acetyl-alpha-D-muramoyl-L-alanine + D-glutamate + ATP = UDP-N-acetyl-alpha-D-muramoyl-L-alanyl-D-glutamate + ADP + phosphate + H(+)</text>
        <dbReference type="Rhea" id="RHEA:16429"/>
        <dbReference type="ChEBI" id="CHEBI:15378"/>
        <dbReference type="ChEBI" id="CHEBI:29986"/>
        <dbReference type="ChEBI" id="CHEBI:30616"/>
        <dbReference type="ChEBI" id="CHEBI:43474"/>
        <dbReference type="ChEBI" id="CHEBI:83898"/>
        <dbReference type="ChEBI" id="CHEBI:83900"/>
        <dbReference type="ChEBI" id="CHEBI:456216"/>
        <dbReference type="EC" id="6.3.2.9"/>
    </reaction>
</comment>
<evidence type="ECO:0000256" key="3">
    <source>
        <dbReference type="ARBA" id="ARBA00022490"/>
    </source>
</evidence>
<dbReference type="InterPro" id="IPR036565">
    <property type="entry name" value="Mur-like_cat_sf"/>
</dbReference>
<dbReference type="Pfam" id="PF21799">
    <property type="entry name" value="MurD-like_N"/>
    <property type="match status" value="1"/>
</dbReference>
<dbReference type="SUPFAM" id="SSF53623">
    <property type="entry name" value="MurD-like peptide ligases, catalytic domain"/>
    <property type="match status" value="1"/>
</dbReference>
<feature type="binding site" evidence="7">
    <location>
        <begin position="119"/>
        <end position="125"/>
    </location>
    <ligand>
        <name>ATP</name>
        <dbReference type="ChEBI" id="CHEBI:30616"/>
    </ligand>
</feature>
<evidence type="ECO:0000256" key="1">
    <source>
        <dbReference type="ARBA" id="ARBA00004496"/>
    </source>
</evidence>
<keyword evidence="5 7" id="KW-0547">Nucleotide-binding</keyword>
<feature type="domain" description="Mur ligase C-terminal" evidence="9">
    <location>
        <begin position="312"/>
        <end position="425"/>
    </location>
</feature>
<evidence type="ECO:0000256" key="5">
    <source>
        <dbReference type="ARBA" id="ARBA00022741"/>
    </source>
</evidence>
<dbReference type="PANTHER" id="PTHR43692">
    <property type="entry name" value="UDP-N-ACETYLMURAMOYLALANINE--D-GLUTAMATE LIGASE"/>
    <property type="match status" value="1"/>
</dbReference>
<comment type="subcellular location">
    <subcellularLocation>
        <location evidence="1 7 8">Cytoplasm</location>
    </subcellularLocation>
</comment>
<dbReference type="RefSeq" id="WP_058356457.1">
    <property type="nucleotide sequence ID" value="NZ_CABKVG010000009.1"/>
</dbReference>
<keyword evidence="12" id="KW-1185">Reference proteome</keyword>
<evidence type="ECO:0000313" key="11">
    <source>
        <dbReference type="EMBL" id="UOO88108.1"/>
    </source>
</evidence>
<sequence length="451" mass="47691">MNLHAWQGKKIVVAGLGSSGLSMLRFFVSQGCAVVAYDARISAERRAHIEAELPQITFAEGELAQALVGAEVLALSPGVPSRQEAIEIFAAQGGVVLGDVEVFAQLAAAANAKVLAITGSNGKTTVTSLTGYLCEQSGLKTVVAGNIGLPVLDAWMQNQGEADVWVLELSSFQLDTTYSLQAAAATVLNISEDHLDRYNDLLDYAHSKSHIFSGSGVQVLNADDALCVAMHRHGRPVKWFSLKEQQDFWVDTQAASLPLMAGEEVLLNLNDLSLQGLHNAANALVAVALCEAIGLKRADLLPHLKAFKGLPHRVEKIGAHQGVDFIDDSKGTNVGATCAALYGLQQPIVLIAGGLGKGQDFAPLQAALNDKARAVMLIGRDADQIEAALQGLDAPVIRCESLTEATQQGFALAQAGDAVLLSPACASMDMFRDYAHRSEVFIAAYQALAQA</sequence>
<evidence type="ECO:0000259" key="9">
    <source>
        <dbReference type="Pfam" id="PF02875"/>
    </source>
</evidence>
<accession>A0ABY4DYD5</accession>
<keyword evidence="6 7" id="KW-0067">ATP-binding</keyword>
<dbReference type="GO" id="GO:0008764">
    <property type="term" value="F:UDP-N-acetylmuramoylalanine-D-glutamate ligase activity"/>
    <property type="evidence" value="ECO:0007669"/>
    <property type="project" value="UniProtKB-EC"/>
</dbReference>